<dbReference type="AlphaFoldDB" id="A0A0F7ZQP3"/>
<dbReference type="PANTHER" id="PTHR43130:SF15">
    <property type="entry name" value="THIJ_PFPI FAMILY PROTEIN (AFU_ORTHOLOGUE AFUA_5G14240)"/>
    <property type="match status" value="1"/>
</dbReference>
<dbReference type="InterPro" id="IPR002818">
    <property type="entry name" value="DJ-1/PfpI"/>
</dbReference>
<dbReference type="Proteomes" id="UP000054481">
    <property type="component" value="Unassembled WGS sequence"/>
</dbReference>
<protein>
    <recommendedName>
        <fullName evidence="1">DJ-1/PfpI domain-containing protein</fullName>
    </recommendedName>
</protein>
<dbReference type="EMBL" id="KQ030976">
    <property type="protein sequence ID" value="KJZ68213.1"/>
    <property type="molecule type" value="Genomic_DNA"/>
</dbReference>
<sequence length="109" mass="12202">MVATHSFANAPELDIILVPGGRGTRSLEQANDTSVEDFVRSRYNSLKYLLSVCTGAVSLAKAGLLEGLRATTNKRDWKWVTLHGENVTWVPTARWVDQCQTFWLHTGLR</sequence>
<feature type="domain" description="DJ-1/PfpI" evidence="1">
    <location>
        <begin position="8"/>
        <end position="75"/>
    </location>
</feature>
<gene>
    <name evidence="2" type="ORF">HIM_12400</name>
</gene>
<dbReference type="Gene3D" id="3.40.50.880">
    <property type="match status" value="1"/>
</dbReference>
<evidence type="ECO:0000259" key="1">
    <source>
        <dbReference type="Pfam" id="PF01965"/>
    </source>
</evidence>
<dbReference type="InterPro" id="IPR029062">
    <property type="entry name" value="Class_I_gatase-like"/>
</dbReference>
<evidence type="ECO:0000313" key="3">
    <source>
        <dbReference type="Proteomes" id="UP000054481"/>
    </source>
</evidence>
<accession>A0A0F7ZQP3</accession>
<name>A0A0F7ZQP3_9HYPO</name>
<dbReference type="PANTHER" id="PTHR43130">
    <property type="entry name" value="ARAC-FAMILY TRANSCRIPTIONAL REGULATOR"/>
    <property type="match status" value="1"/>
</dbReference>
<evidence type="ECO:0000313" key="2">
    <source>
        <dbReference type="EMBL" id="KJZ68213.1"/>
    </source>
</evidence>
<dbReference type="SUPFAM" id="SSF52317">
    <property type="entry name" value="Class I glutamine amidotransferase-like"/>
    <property type="match status" value="1"/>
</dbReference>
<dbReference type="InterPro" id="IPR052158">
    <property type="entry name" value="INH-QAR"/>
</dbReference>
<dbReference type="Pfam" id="PF01965">
    <property type="entry name" value="DJ-1_PfpI"/>
    <property type="match status" value="1"/>
</dbReference>
<organism evidence="2 3">
    <name type="scientific">Hirsutella minnesotensis 3608</name>
    <dbReference type="NCBI Taxonomy" id="1043627"/>
    <lineage>
        <taxon>Eukaryota</taxon>
        <taxon>Fungi</taxon>
        <taxon>Dikarya</taxon>
        <taxon>Ascomycota</taxon>
        <taxon>Pezizomycotina</taxon>
        <taxon>Sordariomycetes</taxon>
        <taxon>Hypocreomycetidae</taxon>
        <taxon>Hypocreales</taxon>
        <taxon>Ophiocordycipitaceae</taxon>
        <taxon>Hirsutella</taxon>
    </lineage>
</organism>
<reference evidence="2 3" key="1">
    <citation type="journal article" date="2014" name="Genome Biol. Evol.">
        <title>Comparative genomics and transcriptomics analyses reveal divergent lifestyle features of nematode endoparasitic fungus Hirsutella minnesotensis.</title>
        <authorList>
            <person name="Lai Y."/>
            <person name="Liu K."/>
            <person name="Zhang X."/>
            <person name="Zhang X."/>
            <person name="Li K."/>
            <person name="Wang N."/>
            <person name="Shu C."/>
            <person name="Wu Y."/>
            <person name="Wang C."/>
            <person name="Bushley K.E."/>
            <person name="Xiang M."/>
            <person name="Liu X."/>
        </authorList>
    </citation>
    <scope>NUCLEOTIDE SEQUENCE [LARGE SCALE GENOMIC DNA]</scope>
    <source>
        <strain evidence="2 3">3608</strain>
    </source>
</reference>
<proteinExistence type="predicted"/>
<keyword evidence="3" id="KW-1185">Reference proteome</keyword>
<dbReference type="OrthoDB" id="543156at2759"/>